<dbReference type="InterPro" id="IPR016040">
    <property type="entry name" value="NAD(P)-bd_dom"/>
</dbReference>
<proteinExistence type="predicted"/>
<evidence type="ECO:0000313" key="3">
    <source>
        <dbReference type="Proteomes" id="UP000199416"/>
    </source>
</evidence>
<dbReference type="InterPro" id="IPR036291">
    <property type="entry name" value="NAD(P)-bd_dom_sf"/>
</dbReference>
<dbReference type="STRING" id="1190417.SAMN05660690_2892"/>
<reference evidence="3" key="1">
    <citation type="submission" date="2016-10" db="EMBL/GenBank/DDBJ databases">
        <authorList>
            <person name="Varghese N."/>
            <person name="Submissions S."/>
        </authorList>
    </citation>
    <scope>NUCLEOTIDE SEQUENCE [LARGE SCALE GENOMIC DNA]</scope>
    <source>
        <strain evidence="3">DSM 45421</strain>
    </source>
</reference>
<dbReference type="EMBL" id="FMZF01000004">
    <property type="protein sequence ID" value="SDC91270.1"/>
    <property type="molecule type" value="Genomic_DNA"/>
</dbReference>
<dbReference type="PANTHER" id="PTHR15020:SF50">
    <property type="entry name" value="UPF0659 PROTEIN YMR090W"/>
    <property type="match status" value="1"/>
</dbReference>
<evidence type="ECO:0000313" key="2">
    <source>
        <dbReference type="EMBL" id="SDC91270.1"/>
    </source>
</evidence>
<organism evidence="2 3">
    <name type="scientific">Geodermatophilus telluris</name>
    <dbReference type="NCBI Taxonomy" id="1190417"/>
    <lineage>
        <taxon>Bacteria</taxon>
        <taxon>Bacillati</taxon>
        <taxon>Actinomycetota</taxon>
        <taxon>Actinomycetes</taxon>
        <taxon>Geodermatophilales</taxon>
        <taxon>Geodermatophilaceae</taxon>
        <taxon>Geodermatophilus</taxon>
    </lineage>
</organism>
<keyword evidence="3" id="KW-1185">Reference proteome</keyword>
<dbReference type="PANTHER" id="PTHR15020">
    <property type="entry name" value="FLAVIN REDUCTASE-RELATED"/>
    <property type="match status" value="1"/>
</dbReference>
<dbReference type="Pfam" id="PF13460">
    <property type="entry name" value="NAD_binding_10"/>
    <property type="match status" value="1"/>
</dbReference>
<dbReference type="RefSeq" id="WP_091366676.1">
    <property type="nucleotide sequence ID" value="NZ_FMZF01000004.1"/>
</dbReference>
<dbReference type="Gene3D" id="3.40.50.720">
    <property type="entry name" value="NAD(P)-binding Rossmann-like Domain"/>
    <property type="match status" value="1"/>
</dbReference>
<accession>A0A1G6QFL7</accession>
<protein>
    <submittedName>
        <fullName evidence="2">Putative NADH-flavin reductase</fullName>
    </submittedName>
</protein>
<name>A0A1G6QFL7_9ACTN</name>
<feature type="domain" description="NAD(P)-binding" evidence="1">
    <location>
        <begin position="7"/>
        <end position="193"/>
    </location>
</feature>
<dbReference type="SUPFAM" id="SSF51735">
    <property type="entry name" value="NAD(P)-binding Rossmann-fold domains"/>
    <property type="match status" value="1"/>
</dbReference>
<sequence>MRVVVCGAAGGVGRAAVRLAHERGHAVLAVARTPAGDGTVEELTGDVRDAGLLARAVAGADAVLWCVGVTRRSGGDVGRTALPLLVSATTAAGVRRFVGVSGAGADLPGDRKGPGARVVSGLTHRLARDLVEDREGEHAVLAASPMDWTQVRPPRLTDRPGTGRYRLTDAAPGLRAAPLARADVALAMVDLAESREWLHAAPFVVAAGR</sequence>
<dbReference type="OrthoDB" id="3191258at2"/>
<dbReference type="AlphaFoldDB" id="A0A1G6QFL7"/>
<evidence type="ECO:0000259" key="1">
    <source>
        <dbReference type="Pfam" id="PF13460"/>
    </source>
</evidence>
<gene>
    <name evidence="2" type="ORF">SAMN05660690_2892</name>
</gene>
<dbReference type="Proteomes" id="UP000199416">
    <property type="component" value="Unassembled WGS sequence"/>
</dbReference>